<dbReference type="InterPro" id="IPR017853">
    <property type="entry name" value="GH"/>
</dbReference>
<reference evidence="9" key="1">
    <citation type="submission" date="2011-01" db="EMBL/GenBank/DDBJ databases">
        <authorList>
            <person name="Muzny D."/>
            <person name="Qin X."/>
            <person name="Buhay C."/>
            <person name="Dugan-Rocha S."/>
            <person name="Ding Y."/>
            <person name="Chen G."/>
            <person name="Hawes A."/>
            <person name="Holder M."/>
            <person name="Jhangiani S."/>
            <person name="Johnson A."/>
            <person name="Khan Z."/>
            <person name="Li Z."/>
            <person name="Liu W."/>
            <person name="Liu X."/>
            <person name="Perez L."/>
            <person name="Shen H."/>
            <person name="Wang Q."/>
            <person name="Watt J."/>
            <person name="Xi L."/>
            <person name="Xin Y."/>
            <person name="Zhou J."/>
            <person name="Deng J."/>
            <person name="Jiang H."/>
            <person name="Liu Y."/>
            <person name="Qu J."/>
            <person name="Song X.-Z."/>
            <person name="Zhang L."/>
            <person name="Villasana D."/>
            <person name="Johnson A."/>
            <person name="Liu J."/>
            <person name="Liyanage D."/>
            <person name="Lorensuhewa L."/>
            <person name="Robinson T."/>
            <person name="Song A."/>
            <person name="Song B.-B."/>
            <person name="Dinh H."/>
            <person name="Thornton R."/>
            <person name="Coyle M."/>
            <person name="Francisco L."/>
            <person name="Jackson L."/>
            <person name="Javaid M."/>
            <person name="Korchina V."/>
            <person name="Kovar C."/>
            <person name="Mata R."/>
            <person name="Mathew T."/>
            <person name="Ngo R."/>
            <person name="Nguyen L."/>
            <person name="Nguyen N."/>
            <person name="Okwuonu G."/>
            <person name="Ongeri F."/>
            <person name="Pham C."/>
            <person name="Simmons D."/>
            <person name="Wilczek-Boney K."/>
            <person name="Hale W."/>
            <person name="Jakkamsetti A."/>
            <person name="Pham P."/>
            <person name="Ruth R."/>
            <person name="San Lucas F."/>
            <person name="Warren J."/>
            <person name="Zhang J."/>
            <person name="Zhao Z."/>
            <person name="Zhou C."/>
            <person name="Zhu D."/>
            <person name="Lee S."/>
            <person name="Bess C."/>
            <person name="Blankenburg K."/>
            <person name="Forbes L."/>
            <person name="Fu Q."/>
            <person name="Gubbala S."/>
            <person name="Hirani K."/>
            <person name="Jayaseelan J.C."/>
            <person name="Lara F."/>
            <person name="Munidasa M."/>
            <person name="Palculict T."/>
            <person name="Patil S."/>
            <person name="Pu L.-L."/>
            <person name="Saada N."/>
            <person name="Tang L."/>
            <person name="Weissenberger G."/>
            <person name="Zhu Y."/>
            <person name="Hemphill L."/>
            <person name="Shang Y."/>
            <person name="Youmans B."/>
            <person name="Ayvaz T."/>
            <person name="Ross M."/>
            <person name="Santibanez J."/>
            <person name="Aqrawi P."/>
            <person name="Gross S."/>
            <person name="Joshi V."/>
            <person name="Fowler G."/>
            <person name="Nazareth L."/>
            <person name="Reid J."/>
            <person name="Worley K."/>
            <person name="Petrosino J."/>
            <person name="Highlander S."/>
            <person name="Gibbs R."/>
        </authorList>
    </citation>
    <scope>NUCLEOTIDE SEQUENCE [LARGE SCALE GENOMIC DNA]</scope>
    <source>
        <strain evidence="9">ATCC 33269</strain>
    </source>
</reference>
<organism evidence="9 10">
    <name type="scientific">Hoylesella oralis ATCC 33269</name>
    <dbReference type="NCBI Taxonomy" id="873533"/>
    <lineage>
        <taxon>Bacteria</taxon>
        <taxon>Pseudomonadati</taxon>
        <taxon>Bacteroidota</taxon>
        <taxon>Bacteroidia</taxon>
        <taxon>Bacteroidales</taxon>
        <taxon>Prevotellaceae</taxon>
        <taxon>Hoylesella</taxon>
    </lineage>
</organism>
<dbReference type="InterPro" id="IPR013785">
    <property type="entry name" value="Aldolase_TIM"/>
</dbReference>
<evidence type="ECO:0000256" key="7">
    <source>
        <dbReference type="SAM" id="SignalP"/>
    </source>
</evidence>
<dbReference type="AlphaFoldDB" id="E7RM61"/>
<dbReference type="Gene3D" id="2.70.98.60">
    <property type="entry name" value="alpha-galactosidase from lactobacil brevis"/>
    <property type="match status" value="1"/>
</dbReference>
<dbReference type="InterPro" id="IPR050985">
    <property type="entry name" value="Alpha-glycosidase_related"/>
</dbReference>
<evidence type="ECO:0000256" key="3">
    <source>
        <dbReference type="ARBA" id="ARBA00022801"/>
    </source>
</evidence>
<feature type="active site" description="Proton donor" evidence="6">
    <location>
        <position position="520"/>
    </location>
</feature>
<keyword evidence="4 5" id="KW-0326">Glycosidase</keyword>
<comment type="similarity">
    <text evidence="5">Belongs to the glycosyl hydrolase.</text>
</comment>
<feature type="chain" id="PRO_5003224315" description="Alpha-galactosidase" evidence="7">
    <location>
        <begin position="21"/>
        <end position="695"/>
    </location>
</feature>
<dbReference type="EC" id="3.2.1.22" evidence="2 5"/>
<dbReference type="InterPro" id="IPR031704">
    <property type="entry name" value="Glyco_hydro_36_N"/>
</dbReference>
<dbReference type="Proteomes" id="UP000005580">
    <property type="component" value="Unassembled WGS sequence"/>
</dbReference>
<gene>
    <name evidence="9" type="ORF">HMPREF0663_10211</name>
</gene>
<dbReference type="PIRSF" id="PIRSF005536">
    <property type="entry name" value="Agal"/>
    <property type="match status" value="1"/>
</dbReference>
<dbReference type="HOGENOM" id="CLU_392251_0_0_10"/>
<dbReference type="SUPFAM" id="SSF51445">
    <property type="entry name" value="(Trans)glycosidases"/>
    <property type="match status" value="1"/>
</dbReference>
<dbReference type="Pfam" id="PF16875">
    <property type="entry name" value="Glyco_hydro_36N"/>
    <property type="match status" value="1"/>
</dbReference>
<comment type="catalytic activity">
    <reaction evidence="1 5">
        <text>Hydrolysis of terminal, non-reducing alpha-D-galactose residues in alpha-D-galactosides, including galactose oligosaccharides, galactomannans and galactolipids.</text>
        <dbReference type="EC" id="3.2.1.22"/>
    </reaction>
</comment>
<name>E7RM61_9BACT</name>
<feature type="signal peptide" evidence="7">
    <location>
        <begin position="1"/>
        <end position="20"/>
    </location>
</feature>
<dbReference type="STRING" id="28134.SAMN05444288_0635"/>
<keyword evidence="3 5" id="KW-0378">Hydrolase</keyword>
<accession>E7RM61</accession>
<dbReference type="Pfam" id="PF02065">
    <property type="entry name" value="Melibiase"/>
    <property type="match status" value="1"/>
</dbReference>
<evidence type="ECO:0000256" key="1">
    <source>
        <dbReference type="ARBA" id="ARBA00001255"/>
    </source>
</evidence>
<evidence type="ECO:0000313" key="10">
    <source>
        <dbReference type="Proteomes" id="UP000005580"/>
    </source>
</evidence>
<feature type="domain" description="Glycosyl hydrolase family 36 N-terminal" evidence="8">
    <location>
        <begin position="86"/>
        <end position="231"/>
    </location>
</feature>
<evidence type="ECO:0000256" key="6">
    <source>
        <dbReference type="PIRSR" id="PIRSR005536-1"/>
    </source>
</evidence>
<comment type="caution">
    <text evidence="9">The sequence shown here is derived from an EMBL/GenBank/DDBJ whole genome shotgun (WGS) entry which is preliminary data.</text>
</comment>
<dbReference type="Gene3D" id="3.20.20.70">
    <property type="entry name" value="Aldolase class I"/>
    <property type="match status" value="1"/>
</dbReference>
<evidence type="ECO:0000259" key="8">
    <source>
        <dbReference type="Pfam" id="PF16875"/>
    </source>
</evidence>
<feature type="active site" description="Nucleophile" evidence="6">
    <location>
        <position position="450"/>
    </location>
</feature>
<evidence type="ECO:0000256" key="4">
    <source>
        <dbReference type="ARBA" id="ARBA00023295"/>
    </source>
</evidence>
<sequence length="695" mass="80865">MKTKIIYSLFYLLLVPVLSAAQTVVRMAEKPVDVVRWISTHFAHGTVPPFSFEYGGRHSSGFITRWKYRVDNLSSDNSRVIKRLYTYFDNATGLQVTCEVTAFTDYRAVEWMLRFCNTGQQNTPEIANVKVSDVTFNYRKAGDFTLHYPEGSHASKTDFSPHAKTLHTGDTFNMRPEGGRSSQMMMPFFNIESVNHQGVMAAIGWTGTWYARLRCVDARNISLFTGIERLKTYLYPQEKIRTSSVCLLFWQGKDRMIGHNMFRRFVLNHHTWKVNGRPTVYPVSTSFNYGDPAPCNEYTCLTDDYAIAMVKRYKQFKLIPEVFWLDAGWYKNAADVENHKSWGNTVGNWTVDSVRFPNGFRPIADEIHRVGAKFMVWFEPERVAKGSDWALQHPQWMLDIRGKQKQKERPIDDEHDSYLFNLGNPEACQWVSKYIGDFIEQNGIDYYRQDFNIEPEGFWQANDEPGRQGMCEIHYIEGLYGFWEYLLKRFPGLLIDNCASGGRRIDLETISRSAPMWRTDYNYGEPIGYQCHTYGLHQYLPLHGTGTVKEDKFTFRSSLGTSVVYNWKITQSDFNIYDMRERQAEFKEVRPYFYEDFYPLSEGEYINLTKDDVWLAYQLYRPSDDSGYVVAFRRKDNSNHNYTVKLRGLNAMKTYTLINKDTGRVEKKTGKELMDGLTLTLDVPQSSLLIKIQAE</sequence>
<dbReference type="GO" id="GO:0016052">
    <property type="term" value="P:carbohydrate catabolic process"/>
    <property type="evidence" value="ECO:0007669"/>
    <property type="project" value="InterPro"/>
</dbReference>
<keyword evidence="7" id="KW-0732">Signal</keyword>
<dbReference type="EMBL" id="AEPE02000002">
    <property type="protein sequence ID" value="EFZ37842.1"/>
    <property type="molecule type" value="Genomic_DNA"/>
</dbReference>
<dbReference type="GO" id="GO:0004557">
    <property type="term" value="F:alpha-galactosidase activity"/>
    <property type="evidence" value="ECO:0007669"/>
    <property type="project" value="UniProtKB-UniRule"/>
</dbReference>
<evidence type="ECO:0000256" key="5">
    <source>
        <dbReference type="PIRNR" id="PIRNR005536"/>
    </source>
</evidence>
<evidence type="ECO:0000313" key="9">
    <source>
        <dbReference type="EMBL" id="EFZ37842.1"/>
    </source>
</evidence>
<dbReference type="eggNOG" id="COG3345">
    <property type="taxonomic scope" value="Bacteria"/>
</dbReference>
<dbReference type="CDD" id="cd14791">
    <property type="entry name" value="GH36"/>
    <property type="match status" value="1"/>
</dbReference>
<proteinExistence type="inferred from homology"/>
<dbReference type="PANTHER" id="PTHR43053">
    <property type="entry name" value="GLYCOSIDASE FAMILY 31"/>
    <property type="match status" value="1"/>
</dbReference>
<dbReference type="RefSeq" id="WP_004368882.1">
    <property type="nucleotide sequence ID" value="NZ_GL833119.1"/>
</dbReference>
<dbReference type="PANTHER" id="PTHR43053:SF3">
    <property type="entry name" value="ALPHA-GALACTOSIDASE C-RELATED"/>
    <property type="match status" value="1"/>
</dbReference>
<evidence type="ECO:0000256" key="2">
    <source>
        <dbReference type="ARBA" id="ARBA00012755"/>
    </source>
</evidence>
<dbReference type="InterPro" id="IPR002252">
    <property type="entry name" value="Glyco_hydro_36"/>
</dbReference>
<protein>
    <recommendedName>
        <fullName evidence="2 5">Alpha-galactosidase</fullName>
        <ecNumber evidence="2 5">3.2.1.22</ecNumber>
    </recommendedName>
</protein>
<keyword evidence="10" id="KW-1185">Reference proteome</keyword>
<dbReference type="InterPro" id="IPR038417">
    <property type="entry name" value="Alpga-gal_N_sf"/>
</dbReference>